<dbReference type="HAMAP" id="MF_00235">
    <property type="entry name" value="Adenylate_kinase_Adk"/>
    <property type="match status" value="1"/>
</dbReference>
<proteinExistence type="inferred from homology"/>
<dbReference type="CDD" id="cd01428">
    <property type="entry name" value="ADK"/>
    <property type="match status" value="1"/>
</dbReference>
<dbReference type="Gene3D" id="3.40.50.300">
    <property type="entry name" value="P-loop containing nucleotide triphosphate hydrolases"/>
    <property type="match status" value="1"/>
</dbReference>
<dbReference type="PANTHER" id="PTHR23359">
    <property type="entry name" value="NUCLEOTIDE KINASE"/>
    <property type="match status" value="1"/>
</dbReference>
<reference evidence="4" key="1">
    <citation type="submission" date="2018-05" db="EMBL/GenBank/DDBJ databases">
        <authorList>
            <person name="Lanie J.A."/>
            <person name="Ng W.-L."/>
            <person name="Kazmierczak K.M."/>
            <person name="Andrzejewski T.M."/>
            <person name="Davidsen T.M."/>
            <person name="Wayne K.J."/>
            <person name="Tettelin H."/>
            <person name="Glass J.I."/>
            <person name="Rusch D."/>
            <person name="Podicherti R."/>
            <person name="Tsui H.-C.T."/>
            <person name="Winkler M.E."/>
        </authorList>
    </citation>
    <scope>NUCLEOTIDE SEQUENCE</scope>
</reference>
<evidence type="ECO:0008006" key="5">
    <source>
        <dbReference type="Google" id="ProtNLM"/>
    </source>
</evidence>
<organism evidence="4">
    <name type="scientific">marine metagenome</name>
    <dbReference type="NCBI Taxonomy" id="408172"/>
    <lineage>
        <taxon>unclassified sequences</taxon>
        <taxon>metagenomes</taxon>
        <taxon>ecological metagenomes</taxon>
    </lineage>
</organism>
<dbReference type="SUPFAM" id="SSF52540">
    <property type="entry name" value="P-loop containing nucleoside triphosphate hydrolases"/>
    <property type="match status" value="1"/>
</dbReference>
<keyword evidence="2" id="KW-0547">Nucleotide-binding</keyword>
<dbReference type="GO" id="GO:0006139">
    <property type="term" value="P:nucleobase-containing compound metabolic process"/>
    <property type="evidence" value="ECO:0007669"/>
    <property type="project" value="InterPro"/>
</dbReference>
<dbReference type="InterPro" id="IPR000850">
    <property type="entry name" value="Adenylat/UMP-CMP_kin"/>
</dbReference>
<dbReference type="InterPro" id="IPR027417">
    <property type="entry name" value="P-loop_NTPase"/>
</dbReference>
<evidence type="ECO:0000256" key="3">
    <source>
        <dbReference type="ARBA" id="ARBA00022777"/>
    </source>
</evidence>
<name>A0A382IYX6_9ZZZZ</name>
<dbReference type="GO" id="GO:0005524">
    <property type="term" value="F:ATP binding"/>
    <property type="evidence" value="ECO:0007669"/>
    <property type="project" value="InterPro"/>
</dbReference>
<dbReference type="GO" id="GO:0019205">
    <property type="term" value="F:nucleobase-containing compound kinase activity"/>
    <property type="evidence" value="ECO:0007669"/>
    <property type="project" value="InterPro"/>
</dbReference>
<dbReference type="AlphaFoldDB" id="A0A382IYX6"/>
<accession>A0A382IYX6</accession>
<keyword evidence="3" id="KW-0418">Kinase</keyword>
<evidence type="ECO:0000256" key="1">
    <source>
        <dbReference type="ARBA" id="ARBA00022679"/>
    </source>
</evidence>
<gene>
    <name evidence="4" type="ORF">METZ01_LOCUS256907</name>
</gene>
<dbReference type="InterPro" id="IPR033690">
    <property type="entry name" value="Adenylat_kinase_CS"/>
</dbReference>
<dbReference type="Pfam" id="PF00406">
    <property type="entry name" value="ADK"/>
    <property type="match status" value="1"/>
</dbReference>
<protein>
    <recommendedName>
        <fullName evidence="5">Adenylate kinase active site lid domain-containing protein</fullName>
    </recommendedName>
</protein>
<dbReference type="EMBL" id="UINC01070141">
    <property type="protein sequence ID" value="SVC04053.1"/>
    <property type="molecule type" value="Genomic_DNA"/>
</dbReference>
<dbReference type="PROSITE" id="PS00113">
    <property type="entry name" value="ADENYLATE_KINASE"/>
    <property type="match status" value="1"/>
</dbReference>
<evidence type="ECO:0000256" key="2">
    <source>
        <dbReference type="ARBA" id="ARBA00022741"/>
    </source>
</evidence>
<dbReference type="PRINTS" id="PR00094">
    <property type="entry name" value="ADENYLTKNASE"/>
</dbReference>
<sequence length="194" mass="22122">MKTFKEYIFKFLEEARQPKIIIIGGPGSGKSTYAKFISKEFNISHIYPGELLRKEKEKGGEMAKRLSNLGKGHFSPNDIVLKLVFDAVDKADGFVFDGFPRYMQQVRDMEKKGIDIDNVVFLDVSQEEVIKRLTARGRVDDKPDVIKDRIALYKKETGPVVDYYRDKPGFVSIKAEGDTPENIAKEIINKVKNK</sequence>
<keyword evidence="1" id="KW-0808">Transferase</keyword>
<evidence type="ECO:0000313" key="4">
    <source>
        <dbReference type="EMBL" id="SVC04053.1"/>
    </source>
</evidence>